<organism evidence="2 3">
    <name type="scientific">Panicum virgatum</name>
    <name type="common">Blackwell switchgrass</name>
    <dbReference type="NCBI Taxonomy" id="38727"/>
    <lineage>
        <taxon>Eukaryota</taxon>
        <taxon>Viridiplantae</taxon>
        <taxon>Streptophyta</taxon>
        <taxon>Embryophyta</taxon>
        <taxon>Tracheophyta</taxon>
        <taxon>Spermatophyta</taxon>
        <taxon>Magnoliopsida</taxon>
        <taxon>Liliopsida</taxon>
        <taxon>Poales</taxon>
        <taxon>Poaceae</taxon>
        <taxon>PACMAD clade</taxon>
        <taxon>Panicoideae</taxon>
        <taxon>Panicodae</taxon>
        <taxon>Paniceae</taxon>
        <taxon>Panicinae</taxon>
        <taxon>Panicum</taxon>
        <taxon>Panicum sect. Hiantes</taxon>
    </lineage>
</organism>
<reference evidence="2" key="1">
    <citation type="submission" date="2020-05" db="EMBL/GenBank/DDBJ databases">
        <title>WGS assembly of Panicum virgatum.</title>
        <authorList>
            <person name="Lovell J.T."/>
            <person name="Jenkins J."/>
            <person name="Shu S."/>
            <person name="Juenger T.E."/>
            <person name="Schmutz J."/>
        </authorList>
    </citation>
    <scope>NUCLEOTIDE SEQUENCE</scope>
    <source>
        <strain evidence="2">AP13</strain>
    </source>
</reference>
<proteinExistence type="predicted"/>
<gene>
    <name evidence="2" type="ORF">PVAP13_2NG530303</name>
</gene>
<accession>A0A8T0VWQ2</accession>
<evidence type="ECO:0000313" key="3">
    <source>
        <dbReference type="Proteomes" id="UP000823388"/>
    </source>
</evidence>
<keyword evidence="1" id="KW-0472">Membrane</keyword>
<keyword evidence="3" id="KW-1185">Reference proteome</keyword>
<keyword evidence="1" id="KW-1133">Transmembrane helix</keyword>
<evidence type="ECO:0000256" key="1">
    <source>
        <dbReference type="SAM" id="Phobius"/>
    </source>
</evidence>
<dbReference type="AlphaFoldDB" id="A0A8T0VWQ2"/>
<keyword evidence="1" id="KW-0812">Transmembrane</keyword>
<dbReference type="Proteomes" id="UP000823388">
    <property type="component" value="Chromosome 2N"/>
</dbReference>
<comment type="caution">
    <text evidence="2">The sequence shown here is derived from an EMBL/GenBank/DDBJ whole genome shotgun (WGS) entry which is preliminary data.</text>
</comment>
<name>A0A8T0VWQ2_PANVG</name>
<dbReference type="EMBL" id="CM029040">
    <property type="protein sequence ID" value="KAG2637634.1"/>
    <property type="molecule type" value="Genomic_DNA"/>
</dbReference>
<evidence type="ECO:0000313" key="2">
    <source>
        <dbReference type="EMBL" id="KAG2637634.1"/>
    </source>
</evidence>
<feature type="transmembrane region" description="Helical" evidence="1">
    <location>
        <begin position="12"/>
        <end position="30"/>
    </location>
</feature>
<sequence length="85" mass="9273">MTLPHARDARALFVVAITIIMVVLLSRSVVQESHAISGTLKCIKMPSCTTEKCQQLCVSQGHVNGRAYDYYCAPGVPECCCVDIQ</sequence>
<protein>
    <submittedName>
        <fullName evidence="2">Uncharacterized protein</fullName>
    </submittedName>
</protein>